<evidence type="ECO:0000313" key="5">
    <source>
        <dbReference type="Proteomes" id="UP000593567"/>
    </source>
</evidence>
<dbReference type="PROSITE" id="PS50088">
    <property type="entry name" value="ANK_REPEAT"/>
    <property type="match status" value="2"/>
</dbReference>
<gene>
    <name evidence="4" type="ORF">EB796_011481</name>
</gene>
<sequence>MSTAAASTKSIASGIKHDSKRNTASRVSFKEKSKSNEDEFMAAAIGDEEWLRQSVRHAKEISFDKNGLAALHLSSLHGRLACVKLLVEKFKHDVNLSSSTGWRPIHLAISNQTGKMSFAVLQYLLKKGADVTVANDDGITPMHQAASEGHIQCLKALIDHGAKIYVKDYRGHTPLDLAKLWGHRQCARVLATEQWHQEKDEVAKELAKLKKKKMVEELEGLSILEEQAGKLDYGADAYKDWLNDKGMHVDKEGRIKSGKQKTLSNLSQHSDKQGLYKANSMSNSAPMKSTLSSLNDKLPSNATVKERTMDSLPLSSTYYNIYEKPPQTADKAIMDKEKRAAIMAKKHIVEEKWNFSPQCTLLGHYQQDLADCYPRDPVTKLPHRNAAPKYLSMHKNVPISAFSKPDAYKSERRVVFQPQTILDVPTKVKYSDEQLQTKPQVFLNISNDLNSQMFQGGLYVDMFPDLPSISSQKESLTSLQ</sequence>
<comment type="caution">
    <text evidence="4">The sequence shown here is derived from an EMBL/GenBank/DDBJ whole genome shotgun (WGS) entry which is preliminary data.</text>
</comment>
<name>A0A7J7JUZ5_BUGNE</name>
<accession>A0A7J7JUZ5</accession>
<dbReference type="GO" id="GO:0000922">
    <property type="term" value="C:spindle pole"/>
    <property type="evidence" value="ECO:0007669"/>
    <property type="project" value="TreeGrafter"/>
</dbReference>
<organism evidence="4 5">
    <name type="scientific">Bugula neritina</name>
    <name type="common">Brown bryozoan</name>
    <name type="synonym">Sertularia neritina</name>
    <dbReference type="NCBI Taxonomy" id="10212"/>
    <lineage>
        <taxon>Eukaryota</taxon>
        <taxon>Metazoa</taxon>
        <taxon>Spiralia</taxon>
        <taxon>Lophotrochozoa</taxon>
        <taxon>Bryozoa</taxon>
        <taxon>Gymnolaemata</taxon>
        <taxon>Cheilostomatida</taxon>
        <taxon>Flustrina</taxon>
        <taxon>Buguloidea</taxon>
        <taxon>Bugulidae</taxon>
        <taxon>Bugula</taxon>
    </lineage>
</organism>
<evidence type="ECO:0000313" key="4">
    <source>
        <dbReference type="EMBL" id="KAF6030210.1"/>
    </source>
</evidence>
<dbReference type="EMBL" id="VXIV02001736">
    <property type="protein sequence ID" value="KAF6030210.1"/>
    <property type="molecule type" value="Genomic_DNA"/>
</dbReference>
<dbReference type="Pfam" id="PF13637">
    <property type="entry name" value="Ank_4"/>
    <property type="match status" value="1"/>
</dbReference>
<feature type="repeat" description="ANK" evidence="1">
    <location>
        <begin position="137"/>
        <end position="169"/>
    </location>
</feature>
<dbReference type="PANTHER" id="PTHR24160">
    <property type="entry name" value="ANKYRIN REPEAT DOMAIN-CONTAINING PROTEIN 53"/>
    <property type="match status" value="1"/>
</dbReference>
<proteinExistence type="predicted"/>
<dbReference type="GO" id="GO:0031116">
    <property type="term" value="P:positive regulation of microtubule polymerization"/>
    <property type="evidence" value="ECO:0007669"/>
    <property type="project" value="TreeGrafter"/>
</dbReference>
<feature type="region of interest" description="Disordered" evidence="3">
    <location>
        <begin position="258"/>
        <end position="292"/>
    </location>
</feature>
<reference evidence="4" key="1">
    <citation type="submission" date="2020-06" db="EMBL/GenBank/DDBJ databases">
        <title>Draft genome of Bugula neritina, a colonial animal packing powerful symbionts and potential medicines.</title>
        <authorList>
            <person name="Rayko M."/>
        </authorList>
    </citation>
    <scope>NUCLEOTIDE SEQUENCE [LARGE SCALE GENOMIC DNA]</scope>
    <source>
        <strain evidence="4">Kwan_BN1</strain>
    </source>
</reference>
<dbReference type="InterPro" id="IPR036770">
    <property type="entry name" value="Ankyrin_rpt-contain_sf"/>
</dbReference>
<dbReference type="Gene3D" id="1.25.40.20">
    <property type="entry name" value="Ankyrin repeat-containing domain"/>
    <property type="match status" value="1"/>
</dbReference>
<dbReference type="OrthoDB" id="10254927at2759"/>
<feature type="repeat" description="ANK" evidence="1">
    <location>
        <begin position="100"/>
        <end position="136"/>
    </location>
</feature>
<dbReference type="SUPFAM" id="SSF48403">
    <property type="entry name" value="Ankyrin repeat"/>
    <property type="match status" value="1"/>
</dbReference>
<keyword evidence="2" id="KW-0175">Coiled coil</keyword>
<feature type="region of interest" description="Disordered" evidence="3">
    <location>
        <begin position="1"/>
        <end position="31"/>
    </location>
</feature>
<keyword evidence="1" id="KW-0040">ANK repeat</keyword>
<dbReference type="Proteomes" id="UP000593567">
    <property type="component" value="Unassembled WGS sequence"/>
</dbReference>
<dbReference type="InterPro" id="IPR002110">
    <property type="entry name" value="Ankyrin_rpt"/>
</dbReference>
<feature type="compositionally biased region" description="Polar residues" evidence="3">
    <location>
        <begin position="279"/>
        <end position="292"/>
    </location>
</feature>
<dbReference type="GO" id="GO:0007080">
    <property type="term" value="P:mitotic metaphase chromosome alignment"/>
    <property type="evidence" value="ECO:0007669"/>
    <property type="project" value="TreeGrafter"/>
</dbReference>
<feature type="compositionally biased region" description="Low complexity" evidence="3">
    <location>
        <begin position="1"/>
        <end position="14"/>
    </location>
</feature>
<evidence type="ECO:0000256" key="2">
    <source>
        <dbReference type="SAM" id="Coils"/>
    </source>
</evidence>
<protein>
    <submittedName>
        <fullName evidence="4">ANKRD53</fullName>
    </submittedName>
</protein>
<dbReference type="PROSITE" id="PS50297">
    <property type="entry name" value="ANK_REP_REGION"/>
    <property type="match status" value="2"/>
</dbReference>
<dbReference type="AlphaFoldDB" id="A0A7J7JUZ5"/>
<evidence type="ECO:0000256" key="1">
    <source>
        <dbReference type="PROSITE-ProRule" id="PRU00023"/>
    </source>
</evidence>
<dbReference type="InterPro" id="IPR042335">
    <property type="entry name" value="ANKRD53"/>
</dbReference>
<dbReference type="SMART" id="SM00248">
    <property type="entry name" value="ANK"/>
    <property type="match status" value="4"/>
</dbReference>
<dbReference type="GO" id="GO:1902412">
    <property type="term" value="P:regulation of mitotic cytokinesis"/>
    <property type="evidence" value="ECO:0007669"/>
    <property type="project" value="InterPro"/>
</dbReference>
<feature type="coiled-coil region" evidence="2">
    <location>
        <begin position="192"/>
        <end position="219"/>
    </location>
</feature>
<evidence type="ECO:0000256" key="3">
    <source>
        <dbReference type="SAM" id="MobiDB-lite"/>
    </source>
</evidence>
<dbReference type="PANTHER" id="PTHR24160:SF1">
    <property type="entry name" value="ANKYRIN REPEAT DOMAIN-CONTAINING PROTEIN 53"/>
    <property type="match status" value="1"/>
</dbReference>
<dbReference type="GO" id="GO:0060236">
    <property type="term" value="P:regulation of mitotic spindle organization"/>
    <property type="evidence" value="ECO:0007669"/>
    <property type="project" value="TreeGrafter"/>
</dbReference>
<dbReference type="Pfam" id="PF12796">
    <property type="entry name" value="Ank_2"/>
    <property type="match status" value="1"/>
</dbReference>
<keyword evidence="5" id="KW-1185">Reference proteome</keyword>